<proteinExistence type="predicted"/>
<feature type="region of interest" description="Disordered" evidence="2">
    <location>
        <begin position="18"/>
        <end position="62"/>
    </location>
</feature>
<sequence length="975" mass="114467">MSNQQAGEFKLSLFSKSSKKFRMSRSRSSNRAKQRQLMVSSEKRIAEKKGSKASGVMGDKKLGVTPSQRLKRIRLSKSRFSSGQTPKVGSRVYLKRMAENYKSLTARRPVTQSHSRRQIERNMSATKSKKKTDISTEEASGFKAAWGAISNNFATSRISSSQMGYQTQRNKNVNFFRTRLRKSPRMDTSELASSTVEENMTLSPKFEHIMSRSRMAKPQVDKKYAIIDNCKDQIKLCASKLNEIVHSPKVDIQEGRMRKINIGALKAVYFRIPCYGKQSPLTLKIVQDRLKPIPDILTIYTSFHCEFPDGEENDLLFSEGKNKIYAPKNSRTFNIDYCYFSLLSMTKASYCCVYYFNNTNPVSLVWDKDLGSYKTSGGSQVDVKLSRNEEKYFSISERNDAYIRQCLDSEEGYQKFEEKTNNIFYDRDESFQRRKIINERKQSEVKKYYKEVIPKGMTVQEFKLIMAKKRKEEKDEKLRKRMIFIANKWNYLRQESYKAEIIQKKIKMQRNYVKTWVGFKTLHYGIRKIHNAYIGKRYEVIKAARSMVIANKVYYMYRKRELLRGTNVTIRTHNTIRHSLVFSSEVLASKCESRAKQIFTSFIKDLKCKRALSVSFIDYWTQILKVRHRFLHIIKMTSQRMEFLIEKWEEQKQVLIEEYEKEILNNKSKHAKKMRKKIKGISDGLRYICLKLYLNQCRTEHNIAFFEWRKNHKEEAKELITKYSEKLKKKIEEEDKKVEDKNELHNELLGVNLNKDTNDSLSSLNISASAPTYSKKKRAKKTGMKRLPILDRLKIMDDPEEHFEIDDLNMIGIKSNAKPRRFKKRTTKQTKLKIGKKRATAQNKINYSDPKDIDVGDFFMTNMIRNMNDKASTKVPRKNRKTYYKSNRNNMPKVVEENHHIYKEETLQNTGTGYKLPPRFLWVPSNHLIRVAIIRTCFIKDIDKLLEDNMKSKIEVTAEGIEVVKPTMENVIKHL</sequence>
<evidence type="ECO:0000313" key="3">
    <source>
        <dbReference type="EMBL" id="CAI2373351.1"/>
    </source>
</evidence>
<accession>A0AAD1XIJ9</accession>
<dbReference type="Proteomes" id="UP001295684">
    <property type="component" value="Unassembled WGS sequence"/>
</dbReference>
<gene>
    <name evidence="3" type="ORF">ECRASSUSDP1_LOCUS14693</name>
</gene>
<evidence type="ECO:0000256" key="2">
    <source>
        <dbReference type="SAM" id="MobiDB-lite"/>
    </source>
</evidence>
<reference evidence="3" key="1">
    <citation type="submission" date="2023-07" db="EMBL/GenBank/DDBJ databases">
        <authorList>
            <consortium name="AG Swart"/>
            <person name="Singh M."/>
            <person name="Singh A."/>
            <person name="Seah K."/>
            <person name="Emmerich C."/>
        </authorList>
    </citation>
    <scope>NUCLEOTIDE SEQUENCE</scope>
    <source>
        <strain evidence="3">DP1</strain>
    </source>
</reference>
<feature type="coiled-coil region" evidence="1">
    <location>
        <begin position="709"/>
        <end position="748"/>
    </location>
</feature>
<evidence type="ECO:0000313" key="4">
    <source>
        <dbReference type="Proteomes" id="UP001295684"/>
    </source>
</evidence>
<feature type="compositionally biased region" description="Basic and acidic residues" evidence="2">
    <location>
        <begin position="41"/>
        <end position="50"/>
    </location>
</feature>
<keyword evidence="1" id="KW-0175">Coiled coil</keyword>
<feature type="region of interest" description="Disordered" evidence="2">
    <location>
        <begin position="107"/>
        <end position="135"/>
    </location>
</feature>
<comment type="caution">
    <text evidence="3">The sequence shown here is derived from an EMBL/GenBank/DDBJ whole genome shotgun (WGS) entry which is preliminary data.</text>
</comment>
<name>A0AAD1XIJ9_EUPCR</name>
<evidence type="ECO:0000256" key="1">
    <source>
        <dbReference type="SAM" id="Coils"/>
    </source>
</evidence>
<organism evidence="3 4">
    <name type="scientific">Euplotes crassus</name>
    <dbReference type="NCBI Taxonomy" id="5936"/>
    <lineage>
        <taxon>Eukaryota</taxon>
        <taxon>Sar</taxon>
        <taxon>Alveolata</taxon>
        <taxon>Ciliophora</taxon>
        <taxon>Intramacronucleata</taxon>
        <taxon>Spirotrichea</taxon>
        <taxon>Hypotrichia</taxon>
        <taxon>Euplotida</taxon>
        <taxon>Euplotidae</taxon>
        <taxon>Moneuplotes</taxon>
    </lineage>
</organism>
<protein>
    <submittedName>
        <fullName evidence="3">Uncharacterized protein</fullName>
    </submittedName>
</protein>
<dbReference type="AlphaFoldDB" id="A0AAD1XIJ9"/>
<feature type="compositionally biased region" description="Basic residues" evidence="2">
    <location>
        <begin position="18"/>
        <end position="34"/>
    </location>
</feature>
<dbReference type="EMBL" id="CAMPGE010014694">
    <property type="protein sequence ID" value="CAI2373351.1"/>
    <property type="molecule type" value="Genomic_DNA"/>
</dbReference>
<keyword evidence="4" id="KW-1185">Reference proteome</keyword>